<protein>
    <recommendedName>
        <fullName evidence="2">Chromosomal replication initiator DnaA C-terminal domain-containing protein</fullName>
    </recommendedName>
</protein>
<feature type="domain" description="Chromosomal replication initiator DnaA C-terminal" evidence="2">
    <location>
        <begin position="89"/>
        <end position="158"/>
    </location>
</feature>
<evidence type="ECO:0000259" key="2">
    <source>
        <dbReference type="SMART" id="SM00760"/>
    </source>
</evidence>
<dbReference type="CDD" id="cd06571">
    <property type="entry name" value="Bac_DnaA_C"/>
    <property type="match status" value="1"/>
</dbReference>
<dbReference type="EMBL" id="BMIQ01000008">
    <property type="protein sequence ID" value="GGE18310.1"/>
    <property type="molecule type" value="Genomic_DNA"/>
</dbReference>
<dbReference type="GO" id="GO:0043565">
    <property type="term" value="F:sequence-specific DNA binding"/>
    <property type="evidence" value="ECO:0007669"/>
    <property type="project" value="InterPro"/>
</dbReference>
<evidence type="ECO:0000256" key="1">
    <source>
        <dbReference type="SAM" id="MobiDB-lite"/>
    </source>
</evidence>
<proteinExistence type="predicted"/>
<feature type="compositionally biased region" description="Basic and acidic residues" evidence="1">
    <location>
        <begin position="53"/>
        <end position="62"/>
    </location>
</feature>
<dbReference type="PANTHER" id="PTHR30050:SF4">
    <property type="entry name" value="ATP-BINDING PROTEIN RV3427C IN INSERTION SEQUENCE-RELATED"/>
    <property type="match status" value="1"/>
</dbReference>
<dbReference type="PANTHER" id="PTHR30050">
    <property type="entry name" value="CHROMOSOMAL REPLICATION INITIATOR PROTEIN DNAA"/>
    <property type="match status" value="1"/>
</dbReference>
<reference evidence="3" key="1">
    <citation type="journal article" date="2014" name="Int. J. Syst. Evol. Microbiol.">
        <title>Complete genome sequence of Corynebacterium casei LMG S-19264T (=DSM 44701T), isolated from a smear-ripened cheese.</title>
        <authorList>
            <consortium name="US DOE Joint Genome Institute (JGI-PGF)"/>
            <person name="Walter F."/>
            <person name="Albersmeier A."/>
            <person name="Kalinowski J."/>
            <person name="Ruckert C."/>
        </authorList>
    </citation>
    <scope>NUCLEOTIDE SEQUENCE</scope>
    <source>
        <strain evidence="3">CGMCC 1.15367</strain>
    </source>
</reference>
<dbReference type="Proteomes" id="UP000644699">
    <property type="component" value="Unassembled WGS sequence"/>
</dbReference>
<dbReference type="AlphaFoldDB" id="A0A916ZXS8"/>
<gene>
    <name evidence="3" type="ORF">GCM10011390_41860</name>
</gene>
<reference evidence="3" key="2">
    <citation type="submission" date="2020-09" db="EMBL/GenBank/DDBJ databases">
        <authorList>
            <person name="Sun Q."/>
            <person name="Zhou Y."/>
        </authorList>
    </citation>
    <scope>NUCLEOTIDE SEQUENCE</scope>
    <source>
        <strain evidence="3">CGMCC 1.15367</strain>
    </source>
</reference>
<dbReference type="SUPFAM" id="SSF48295">
    <property type="entry name" value="TrpR-like"/>
    <property type="match status" value="1"/>
</dbReference>
<dbReference type="GO" id="GO:0006275">
    <property type="term" value="P:regulation of DNA replication"/>
    <property type="evidence" value="ECO:0007669"/>
    <property type="project" value="InterPro"/>
</dbReference>
<dbReference type="RefSeq" id="WP_188911963.1">
    <property type="nucleotide sequence ID" value="NZ_BMIQ01000008.1"/>
</dbReference>
<dbReference type="GO" id="GO:0006270">
    <property type="term" value="P:DNA replication initiation"/>
    <property type="evidence" value="ECO:0007669"/>
    <property type="project" value="InterPro"/>
</dbReference>
<dbReference type="InterPro" id="IPR013159">
    <property type="entry name" value="DnaA_C"/>
</dbReference>
<organism evidence="3 4">
    <name type="scientific">Aureimonas endophytica</name>
    <dbReference type="NCBI Taxonomy" id="2027858"/>
    <lineage>
        <taxon>Bacteria</taxon>
        <taxon>Pseudomonadati</taxon>
        <taxon>Pseudomonadota</taxon>
        <taxon>Alphaproteobacteria</taxon>
        <taxon>Hyphomicrobiales</taxon>
        <taxon>Aurantimonadaceae</taxon>
        <taxon>Aureimonas</taxon>
    </lineage>
</organism>
<feature type="compositionally biased region" description="Basic and acidic residues" evidence="1">
    <location>
        <begin position="36"/>
        <end position="46"/>
    </location>
</feature>
<dbReference type="SMART" id="SM00760">
    <property type="entry name" value="Bac_DnaA_C"/>
    <property type="match status" value="1"/>
</dbReference>
<evidence type="ECO:0000313" key="4">
    <source>
        <dbReference type="Proteomes" id="UP000644699"/>
    </source>
</evidence>
<sequence length="170" mass="19784">MRILATNTMRGAIARGVTFVPDPEARRISFEERMRSVEAEAQKTDPEIAEPNPIDRKREEEEKAEALHAAREQRIKEWLATASKFERLSAHSIIRRFSRATGVSVDDLKGPSRKRQIARVRMAAIYWVRRRLQVSYPMIGRVFGGRDHTTVLHSVQRWPQKRLERRRGKA</sequence>
<keyword evidence="4" id="KW-1185">Reference proteome</keyword>
<dbReference type="Pfam" id="PF08299">
    <property type="entry name" value="Bac_DnaA_C"/>
    <property type="match status" value="1"/>
</dbReference>
<dbReference type="Gene3D" id="1.10.1750.10">
    <property type="match status" value="1"/>
</dbReference>
<accession>A0A916ZXS8</accession>
<dbReference type="GO" id="GO:0005524">
    <property type="term" value="F:ATP binding"/>
    <property type="evidence" value="ECO:0007669"/>
    <property type="project" value="InterPro"/>
</dbReference>
<feature type="region of interest" description="Disordered" evidence="1">
    <location>
        <begin position="36"/>
        <end position="62"/>
    </location>
</feature>
<name>A0A916ZXS8_9HYPH</name>
<evidence type="ECO:0000313" key="3">
    <source>
        <dbReference type="EMBL" id="GGE18310.1"/>
    </source>
</evidence>
<comment type="caution">
    <text evidence="3">The sequence shown here is derived from an EMBL/GenBank/DDBJ whole genome shotgun (WGS) entry which is preliminary data.</text>
</comment>
<dbReference type="InterPro" id="IPR010921">
    <property type="entry name" value="Trp_repressor/repl_initiator"/>
</dbReference>